<dbReference type="EMBL" id="CATNWA010020401">
    <property type="protein sequence ID" value="CAI9618172.1"/>
    <property type="molecule type" value="Genomic_DNA"/>
</dbReference>
<sequence length="70" mass="8193">MYVRPSSEENHEMDKAVSVFYSVVTPALNPLIYSLRNKEVKNALMKALHRKRPFWENSEVIHSIKLKAYS</sequence>
<accession>A0ABN9HC29</accession>
<evidence type="ECO:0000313" key="1">
    <source>
        <dbReference type="EMBL" id="CAI9618172.1"/>
    </source>
</evidence>
<keyword evidence="2" id="KW-1185">Reference proteome</keyword>
<comment type="caution">
    <text evidence="1">The sequence shown here is derived from an EMBL/GenBank/DDBJ whole genome shotgun (WGS) entry which is preliminary data.</text>
</comment>
<organism evidence="1 2">
    <name type="scientific">Staurois parvus</name>
    <dbReference type="NCBI Taxonomy" id="386267"/>
    <lineage>
        <taxon>Eukaryota</taxon>
        <taxon>Metazoa</taxon>
        <taxon>Chordata</taxon>
        <taxon>Craniata</taxon>
        <taxon>Vertebrata</taxon>
        <taxon>Euteleostomi</taxon>
        <taxon>Amphibia</taxon>
        <taxon>Batrachia</taxon>
        <taxon>Anura</taxon>
        <taxon>Neobatrachia</taxon>
        <taxon>Ranoidea</taxon>
        <taxon>Ranidae</taxon>
        <taxon>Staurois</taxon>
    </lineage>
</organism>
<protein>
    <submittedName>
        <fullName evidence="1">Uncharacterized protein</fullName>
    </submittedName>
</protein>
<reference evidence="1" key="1">
    <citation type="submission" date="2023-05" db="EMBL/GenBank/DDBJ databases">
        <authorList>
            <person name="Stuckert A."/>
        </authorList>
    </citation>
    <scope>NUCLEOTIDE SEQUENCE</scope>
</reference>
<dbReference type="PANTHER" id="PTHR48018">
    <property type="entry name" value="OLFACTORY RECEPTOR"/>
    <property type="match status" value="1"/>
</dbReference>
<gene>
    <name evidence="1" type="ORF">SPARVUS_LOCUS15646586</name>
</gene>
<evidence type="ECO:0000313" key="2">
    <source>
        <dbReference type="Proteomes" id="UP001162483"/>
    </source>
</evidence>
<dbReference type="Proteomes" id="UP001162483">
    <property type="component" value="Unassembled WGS sequence"/>
</dbReference>
<dbReference type="Gene3D" id="1.10.1220.70">
    <property type="match status" value="1"/>
</dbReference>
<name>A0ABN9HC29_9NEOB</name>
<dbReference type="SUPFAM" id="SSF81321">
    <property type="entry name" value="Family A G protein-coupled receptor-like"/>
    <property type="match status" value="1"/>
</dbReference>
<proteinExistence type="predicted"/>